<reference evidence="1 2" key="1">
    <citation type="submission" date="2014-06" db="EMBL/GenBank/DDBJ databases">
        <authorList>
            <person name="Swart Estienne"/>
        </authorList>
    </citation>
    <scope>NUCLEOTIDE SEQUENCE [LARGE SCALE GENOMIC DNA]</scope>
    <source>
        <strain evidence="1 2">130c</strain>
    </source>
</reference>
<dbReference type="AlphaFoldDB" id="A0A078A5J0"/>
<gene>
    <name evidence="1" type="primary">Contig5489.g5870</name>
    <name evidence="1" type="ORF">STYLEM_6129</name>
</gene>
<evidence type="ECO:0000313" key="1">
    <source>
        <dbReference type="EMBL" id="CDW77159.1"/>
    </source>
</evidence>
<accession>A0A078A5J0</accession>
<name>A0A078A5J0_STYLE</name>
<organism evidence="1 2">
    <name type="scientific">Stylonychia lemnae</name>
    <name type="common">Ciliate</name>
    <dbReference type="NCBI Taxonomy" id="5949"/>
    <lineage>
        <taxon>Eukaryota</taxon>
        <taxon>Sar</taxon>
        <taxon>Alveolata</taxon>
        <taxon>Ciliophora</taxon>
        <taxon>Intramacronucleata</taxon>
        <taxon>Spirotrichea</taxon>
        <taxon>Stichotrichia</taxon>
        <taxon>Sporadotrichida</taxon>
        <taxon>Oxytrichidae</taxon>
        <taxon>Stylonychinae</taxon>
        <taxon>Stylonychia</taxon>
    </lineage>
</organism>
<sequence length="138" mass="16110">MPYPSTCPDVLKDWNDAMKQALESSYFPQHQPVKHFDSFIHIDYLKIVQTFILQLVLSQCFTKLKDLLSFKIHCGLKNRQLALLKVISDSGNYQKRQLTDKLIIRSELIQSKNLNETVTTKESINFNQAFRLIKSTIY</sequence>
<dbReference type="Proteomes" id="UP000039865">
    <property type="component" value="Unassembled WGS sequence"/>
</dbReference>
<protein>
    <submittedName>
        <fullName evidence="1">Uncharacterized protein</fullName>
    </submittedName>
</protein>
<proteinExistence type="predicted"/>
<dbReference type="EMBL" id="CCKQ01005886">
    <property type="protein sequence ID" value="CDW77159.1"/>
    <property type="molecule type" value="Genomic_DNA"/>
</dbReference>
<dbReference type="InParanoid" id="A0A078A5J0"/>
<keyword evidence="2" id="KW-1185">Reference proteome</keyword>
<evidence type="ECO:0000313" key="2">
    <source>
        <dbReference type="Proteomes" id="UP000039865"/>
    </source>
</evidence>